<name>A0A401W3W1_STREY</name>
<keyword evidence="3" id="KW-0808">Transferase</keyword>
<keyword evidence="4" id="KW-1185">Reference proteome</keyword>
<evidence type="ECO:0000313" key="3">
    <source>
        <dbReference type="EMBL" id="GCD43986.1"/>
    </source>
</evidence>
<dbReference type="SUPFAM" id="SSF54001">
    <property type="entry name" value="Cysteine proteinases"/>
    <property type="match status" value="1"/>
</dbReference>
<proteinExistence type="inferred from homology"/>
<dbReference type="InterPro" id="IPR038765">
    <property type="entry name" value="Papain-like_cys_pep_sf"/>
</dbReference>
<dbReference type="InterPro" id="IPR001447">
    <property type="entry name" value="Arylamine_N-AcTrfase"/>
</dbReference>
<protein>
    <submittedName>
        <fullName evidence="3">Putative arylamine n-acetyl transferase</fullName>
    </submittedName>
</protein>
<dbReference type="PANTHER" id="PTHR11786">
    <property type="entry name" value="N-HYDROXYARYLAMINE O-ACETYLTRANSFERASE"/>
    <property type="match status" value="1"/>
</dbReference>
<evidence type="ECO:0000256" key="1">
    <source>
        <dbReference type="ARBA" id="ARBA00006547"/>
    </source>
</evidence>
<dbReference type="PANTHER" id="PTHR11786:SF0">
    <property type="entry name" value="ARYLAMINE N-ACETYLTRANSFERASE 4-RELATED"/>
    <property type="match status" value="1"/>
</dbReference>
<gene>
    <name evidence="3" type="ORF">GKJPGBOP_03672</name>
</gene>
<dbReference type="Proteomes" id="UP000286746">
    <property type="component" value="Unassembled WGS sequence"/>
</dbReference>
<dbReference type="GO" id="GO:0016407">
    <property type="term" value="F:acetyltransferase activity"/>
    <property type="evidence" value="ECO:0007669"/>
    <property type="project" value="InterPro"/>
</dbReference>
<dbReference type="AlphaFoldDB" id="A0A401W3W1"/>
<evidence type="ECO:0000256" key="2">
    <source>
        <dbReference type="RuleBase" id="RU003452"/>
    </source>
</evidence>
<dbReference type="EMBL" id="BHZD01000001">
    <property type="protein sequence ID" value="GCD43986.1"/>
    <property type="molecule type" value="Genomic_DNA"/>
</dbReference>
<dbReference type="Gene3D" id="3.30.2140.10">
    <property type="entry name" value="Arylamine N-acetyltransferase"/>
    <property type="match status" value="1"/>
</dbReference>
<comment type="similarity">
    <text evidence="1 2">Belongs to the arylamine N-acetyltransferase family.</text>
</comment>
<evidence type="ECO:0000313" key="4">
    <source>
        <dbReference type="Proteomes" id="UP000286746"/>
    </source>
</evidence>
<sequence>MWPGAQKEQGPGMTDSIWSGDQLDLDAYLARIGYAGERTPTAATLRELHARHAAAFVFENLEIILGRPVLLDLESLQEKMVGRRRGGYCYEQNLLYAAALERLGFQVSGLGARIRMGETKIRPVTHALLKVRLDGADWITDVGFGGEALLEPVPLRDGVEVRQGGWTFGLVREGEDGTWVLRSRHADGWFDLYAFGPEARHPADYGVFNYYISTHPRSPFTGRTVVQQPGPDLRRTLIGTELTLTRPDWSREVRQVPAEEIPAVLENDFGLVLDGKDEADLVALHREQPVA</sequence>
<comment type="caution">
    <text evidence="3">The sequence shown here is derived from an EMBL/GenBank/DDBJ whole genome shotgun (WGS) entry which is preliminary data.</text>
</comment>
<dbReference type="Pfam" id="PF00797">
    <property type="entry name" value="Acetyltransf_2"/>
    <property type="match status" value="1"/>
</dbReference>
<dbReference type="Gene3D" id="2.40.128.150">
    <property type="entry name" value="Cysteine proteinases"/>
    <property type="match status" value="1"/>
</dbReference>
<accession>A0A401W3W1</accession>
<dbReference type="PRINTS" id="PR01543">
    <property type="entry name" value="ANATRNSFRASE"/>
</dbReference>
<reference evidence="3 4" key="1">
    <citation type="submission" date="2018-11" db="EMBL/GenBank/DDBJ databases">
        <title>Whole genome sequence of Streptomyces paromomycinus NBRC 15454(T).</title>
        <authorList>
            <person name="Komaki H."/>
            <person name="Tamura T."/>
        </authorList>
    </citation>
    <scope>NUCLEOTIDE SEQUENCE [LARGE SCALE GENOMIC DNA]</scope>
    <source>
        <strain evidence="3 4">NBRC 15454</strain>
    </source>
</reference>
<organism evidence="3 4">
    <name type="scientific">Streptomyces paromomycinus</name>
    <name type="common">Streptomyces rimosus subsp. paromomycinus</name>
    <dbReference type="NCBI Taxonomy" id="92743"/>
    <lineage>
        <taxon>Bacteria</taxon>
        <taxon>Bacillati</taxon>
        <taxon>Actinomycetota</taxon>
        <taxon>Actinomycetes</taxon>
        <taxon>Kitasatosporales</taxon>
        <taxon>Streptomycetaceae</taxon>
        <taxon>Streptomyces</taxon>
    </lineage>
</organism>